<feature type="domain" description="Peripheral subunit-binding (PSBD)" evidence="9">
    <location>
        <begin position="165"/>
        <end position="202"/>
    </location>
</feature>
<dbReference type="PROSITE" id="PS00189">
    <property type="entry name" value="LIPOYL"/>
    <property type="match status" value="1"/>
</dbReference>
<comment type="cofactor">
    <cofactor evidence="1 6">
        <name>(R)-lipoate</name>
        <dbReference type="ChEBI" id="CHEBI:83088"/>
    </cofactor>
</comment>
<evidence type="ECO:0000313" key="11">
    <source>
        <dbReference type="Proteomes" id="UP000680279"/>
    </source>
</evidence>
<dbReference type="PROSITE" id="PS51826">
    <property type="entry name" value="PSBD"/>
    <property type="match status" value="2"/>
</dbReference>
<evidence type="ECO:0000256" key="1">
    <source>
        <dbReference type="ARBA" id="ARBA00001938"/>
    </source>
</evidence>
<sequence length="444" mass="48281">MASEVVMPKMGATMEEGTIVAWLVQVGEAVEEGDPIAEVQTDKITLEIEAETAGVLLKTLYDTGTTVQVHEVIAYLGEEGEKVESLAGKEQSTQDPLSEEQHPSTGVAIAEENSVKPGEKIRRTPAARKLAEDNQVNLKDVIGSGPLGRIQKIDVENYLVENKKKITPLAKKIAKDQGIDLRDVQGTRPRGKIVKDDLIALSSENSIEEQPADIQAARRVPFKDMRKVIADRISESAFTAPHVTLVSEIDMTKCVSLRKDLLTVIEKMEGLRISFNEILMKAVALTLSQQPGINISLEGEEIVYHSDIHIGMAVAVPDGLVVPVLRNVDQKGLAALTKEAKDLGKKAREGKLSPDDMHGSTFTVSNLGMYAIDEFTPIINAPNAAILGIGRIQDKPVILNGEVAVRSMMKVSLSFDHRIIDGAPAAAFLTELKDTLENPYKLMV</sequence>
<keyword evidence="3 6" id="KW-0808">Transferase</keyword>
<accession>A0ABQ4KBR4</accession>
<keyword evidence="11" id="KW-1185">Reference proteome</keyword>
<keyword evidence="4 6" id="KW-0450">Lipoyl</keyword>
<dbReference type="Pfam" id="PF00198">
    <property type="entry name" value="2-oxoacid_dh"/>
    <property type="match status" value="1"/>
</dbReference>
<organism evidence="10 11">
    <name type="scientific">Siminovitchia fordii</name>
    <dbReference type="NCBI Taxonomy" id="254759"/>
    <lineage>
        <taxon>Bacteria</taxon>
        <taxon>Bacillati</taxon>
        <taxon>Bacillota</taxon>
        <taxon>Bacilli</taxon>
        <taxon>Bacillales</taxon>
        <taxon>Bacillaceae</taxon>
        <taxon>Siminovitchia</taxon>
    </lineage>
</organism>
<dbReference type="PANTHER" id="PTHR43178:SF5">
    <property type="entry name" value="LIPOAMIDE ACYLTRANSFERASE COMPONENT OF BRANCHED-CHAIN ALPHA-KETO ACID DEHYDROGENASE COMPLEX, MITOCHONDRIAL"/>
    <property type="match status" value="1"/>
</dbReference>
<dbReference type="SUPFAM" id="SSF47005">
    <property type="entry name" value="Peripheral subunit-binding domain of 2-oxo acid dehydrogenase complex"/>
    <property type="match status" value="2"/>
</dbReference>
<evidence type="ECO:0000259" key="8">
    <source>
        <dbReference type="PROSITE" id="PS50968"/>
    </source>
</evidence>
<evidence type="ECO:0000256" key="7">
    <source>
        <dbReference type="SAM" id="MobiDB-lite"/>
    </source>
</evidence>
<dbReference type="InterPro" id="IPR036625">
    <property type="entry name" value="E3-bd_dom_sf"/>
</dbReference>
<dbReference type="Pfam" id="PF00364">
    <property type="entry name" value="Biotin_lipoyl"/>
    <property type="match status" value="1"/>
</dbReference>
<dbReference type="Gene3D" id="4.10.320.10">
    <property type="entry name" value="E3-binding domain"/>
    <property type="match status" value="2"/>
</dbReference>
<dbReference type="InterPro" id="IPR000089">
    <property type="entry name" value="Biotin_lipoyl"/>
</dbReference>
<evidence type="ECO:0000256" key="2">
    <source>
        <dbReference type="ARBA" id="ARBA00007317"/>
    </source>
</evidence>
<protein>
    <recommendedName>
        <fullName evidence="6">Dihydrolipoamide acetyltransferase component of pyruvate dehydrogenase complex</fullName>
        <ecNumber evidence="6">2.3.1.-</ecNumber>
    </recommendedName>
</protein>
<dbReference type="Gene3D" id="3.30.559.10">
    <property type="entry name" value="Chloramphenicol acetyltransferase-like domain"/>
    <property type="match status" value="1"/>
</dbReference>
<dbReference type="InterPro" id="IPR050743">
    <property type="entry name" value="2-oxoacid_DH_E2_comp"/>
</dbReference>
<evidence type="ECO:0000256" key="3">
    <source>
        <dbReference type="ARBA" id="ARBA00022679"/>
    </source>
</evidence>
<dbReference type="EC" id="2.3.1.-" evidence="6"/>
<dbReference type="PROSITE" id="PS50968">
    <property type="entry name" value="BIOTINYL_LIPOYL"/>
    <property type="match status" value="1"/>
</dbReference>
<dbReference type="SUPFAM" id="SSF52777">
    <property type="entry name" value="CoA-dependent acyltransferases"/>
    <property type="match status" value="1"/>
</dbReference>
<gene>
    <name evidence="10" type="ORF">J1TS3_42000</name>
</gene>
<dbReference type="SUPFAM" id="SSF51230">
    <property type="entry name" value="Single hybrid motif"/>
    <property type="match status" value="1"/>
</dbReference>
<evidence type="ECO:0000256" key="4">
    <source>
        <dbReference type="ARBA" id="ARBA00022823"/>
    </source>
</evidence>
<feature type="domain" description="Peripheral subunit-binding (PSBD)" evidence="9">
    <location>
        <begin position="122"/>
        <end position="159"/>
    </location>
</feature>
<keyword evidence="5 6" id="KW-0012">Acyltransferase</keyword>
<dbReference type="CDD" id="cd06849">
    <property type="entry name" value="lipoyl_domain"/>
    <property type="match status" value="1"/>
</dbReference>
<evidence type="ECO:0000313" key="10">
    <source>
        <dbReference type="EMBL" id="GIN23066.1"/>
    </source>
</evidence>
<dbReference type="InterPro" id="IPR001078">
    <property type="entry name" value="2-oxoacid_DH_actylTfrase"/>
</dbReference>
<reference evidence="10 11" key="1">
    <citation type="submission" date="2021-03" db="EMBL/GenBank/DDBJ databases">
        <title>Antimicrobial resistance genes in bacteria isolated from Japanese honey, and their potential for conferring macrolide and lincosamide resistance in the American foulbrood pathogen Paenibacillus larvae.</title>
        <authorList>
            <person name="Okamoto M."/>
            <person name="Kumagai M."/>
            <person name="Kanamori H."/>
            <person name="Takamatsu D."/>
        </authorList>
    </citation>
    <scope>NUCLEOTIDE SEQUENCE [LARGE SCALE GENOMIC DNA]</scope>
    <source>
        <strain evidence="10 11">J1TS3</strain>
    </source>
</reference>
<dbReference type="InterPro" id="IPR011053">
    <property type="entry name" value="Single_hybrid_motif"/>
</dbReference>
<feature type="region of interest" description="Disordered" evidence="7">
    <location>
        <begin position="84"/>
        <end position="106"/>
    </location>
</feature>
<name>A0ABQ4KBR4_9BACI</name>
<dbReference type="InterPro" id="IPR023213">
    <property type="entry name" value="CAT-like_dom_sf"/>
</dbReference>
<evidence type="ECO:0000256" key="5">
    <source>
        <dbReference type="ARBA" id="ARBA00023315"/>
    </source>
</evidence>
<dbReference type="EMBL" id="BOQT01000025">
    <property type="protein sequence ID" value="GIN23066.1"/>
    <property type="molecule type" value="Genomic_DNA"/>
</dbReference>
<proteinExistence type="inferred from homology"/>
<dbReference type="Gene3D" id="2.40.50.100">
    <property type="match status" value="1"/>
</dbReference>
<keyword evidence="10" id="KW-0670">Pyruvate</keyword>
<dbReference type="RefSeq" id="WP_018708827.1">
    <property type="nucleotide sequence ID" value="NZ_BOQT01000025.1"/>
</dbReference>
<feature type="domain" description="Lipoyl-binding" evidence="8">
    <location>
        <begin position="2"/>
        <end position="77"/>
    </location>
</feature>
<dbReference type="PANTHER" id="PTHR43178">
    <property type="entry name" value="DIHYDROLIPOAMIDE ACETYLTRANSFERASE COMPONENT OF PYRUVATE DEHYDROGENASE COMPLEX"/>
    <property type="match status" value="1"/>
</dbReference>
<dbReference type="Proteomes" id="UP000680279">
    <property type="component" value="Unassembled WGS sequence"/>
</dbReference>
<dbReference type="Pfam" id="PF02817">
    <property type="entry name" value="E3_binding"/>
    <property type="match status" value="2"/>
</dbReference>
<comment type="caution">
    <text evidence="10">The sequence shown here is derived from an EMBL/GenBank/DDBJ whole genome shotgun (WGS) entry which is preliminary data.</text>
</comment>
<comment type="similarity">
    <text evidence="2 6">Belongs to the 2-oxoacid dehydrogenase family.</text>
</comment>
<evidence type="ECO:0000259" key="9">
    <source>
        <dbReference type="PROSITE" id="PS51826"/>
    </source>
</evidence>
<dbReference type="InterPro" id="IPR004167">
    <property type="entry name" value="PSBD"/>
</dbReference>
<dbReference type="InterPro" id="IPR003016">
    <property type="entry name" value="2-oxoA_DH_lipoyl-BS"/>
</dbReference>
<evidence type="ECO:0000256" key="6">
    <source>
        <dbReference type="RuleBase" id="RU003423"/>
    </source>
</evidence>